<organism evidence="2">
    <name type="scientific">Ornithodoros parkeri</name>
    <name type="common">Soft tick</name>
    <name type="synonym">Argasid tick</name>
    <dbReference type="NCBI Taxonomy" id="140564"/>
    <lineage>
        <taxon>Eukaryota</taxon>
        <taxon>Metazoa</taxon>
        <taxon>Ecdysozoa</taxon>
        <taxon>Arthropoda</taxon>
        <taxon>Chelicerata</taxon>
        <taxon>Arachnida</taxon>
        <taxon>Acari</taxon>
        <taxon>Parasitiformes</taxon>
        <taxon>Ixodida</taxon>
        <taxon>Ixodoidea</taxon>
        <taxon>Argasidae</taxon>
        <taxon>Ornithodorinae</taxon>
        <taxon>Ornithodoros</taxon>
    </lineage>
</organism>
<dbReference type="GO" id="GO:0004867">
    <property type="term" value="F:serine-type endopeptidase inhibitor activity"/>
    <property type="evidence" value="ECO:0007669"/>
    <property type="project" value="InterPro"/>
</dbReference>
<dbReference type="EMBL" id="EF633957">
    <property type="protein sequence ID" value="ABR23474.1"/>
    <property type="molecule type" value="mRNA"/>
</dbReference>
<reference evidence="2" key="1">
    <citation type="submission" date="2007-05" db="EMBL/GenBank/DDBJ databases">
        <authorList>
            <person name="Douchkov D."/>
            <person name="Schweizer P."/>
        </authorList>
    </citation>
    <scope>NUCLEOTIDE SEQUENCE</scope>
    <source>
        <tissue evidence="2">Salivary gland</tissue>
    </source>
</reference>
<dbReference type="InterPro" id="IPR036880">
    <property type="entry name" value="Kunitz_BPTI_sf"/>
</dbReference>
<reference evidence="2" key="2">
    <citation type="journal article" date="2008" name="Insect Biochem. Mol. Biol.">
        <title>An insight into the sialome of the soft tick, Ornithodorus parkeri.</title>
        <authorList>
            <person name="Francischetti I.M."/>
            <person name="Mans B.J."/>
            <person name="Meng Z."/>
            <person name="Gudderra N."/>
            <person name="Veenstra T.D."/>
            <person name="Pham V.M."/>
            <person name="Ribeiro J.M."/>
        </authorList>
    </citation>
    <scope>NUCLEOTIDE SEQUENCE</scope>
    <source>
        <tissue evidence="2">Salivary gland</tissue>
    </source>
</reference>
<dbReference type="SUPFAM" id="SSF57362">
    <property type="entry name" value="BPTI-like"/>
    <property type="match status" value="2"/>
</dbReference>
<evidence type="ECO:0000256" key="1">
    <source>
        <dbReference type="SAM" id="SignalP"/>
    </source>
</evidence>
<sequence length="158" mass="18116">MEAKVFICILVFVLGVSHSTRGIADKCRKQRQECPDKRTGLRRYFFNQTKERCSSFFACPGEGDNFYPMMKDCVKDCRPKQRQPKCFEKELTTCRGDTPGKTAWTHVRKTKQCEEVGNACGDTKNKFASKDECVAECFGFTKTGLQKKYKPKPKKEQG</sequence>
<accession>A6N9Z1</accession>
<feature type="chain" id="PRO_5002700528" evidence="1">
    <location>
        <begin position="23"/>
        <end position="158"/>
    </location>
</feature>
<name>A6N9Z1_ORNPR</name>
<feature type="signal peptide" evidence="1">
    <location>
        <begin position="1"/>
        <end position="22"/>
    </location>
</feature>
<proteinExistence type="evidence at transcript level"/>
<keyword evidence="1" id="KW-0732">Signal</keyword>
<dbReference type="AlphaFoldDB" id="A6N9Z1"/>
<dbReference type="Gene3D" id="4.10.410.10">
    <property type="entry name" value="Pancreatic trypsin inhibitor Kunitz domain"/>
    <property type="match status" value="2"/>
</dbReference>
<protein>
    <submittedName>
        <fullName evidence="2">Dual kunitz salivary protein</fullName>
    </submittedName>
</protein>
<evidence type="ECO:0000313" key="2">
    <source>
        <dbReference type="EMBL" id="ABR23474.1"/>
    </source>
</evidence>